<comment type="caution">
    <text evidence="1">The sequence shown here is derived from an EMBL/GenBank/DDBJ whole genome shotgun (WGS) entry which is preliminary data.</text>
</comment>
<protein>
    <submittedName>
        <fullName evidence="1">Uncharacterized protein</fullName>
    </submittedName>
</protein>
<organism evidence="1 2">
    <name type="scientific">Gigaspora margarita</name>
    <dbReference type="NCBI Taxonomy" id="4874"/>
    <lineage>
        <taxon>Eukaryota</taxon>
        <taxon>Fungi</taxon>
        <taxon>Fungi incertae sedis</taxon>
        <taxon>Mucoromycota</taxon>
        <taxon>Glomeromycotina</taxon>
        <taxon>Glomeromycetes</taxon>
        <taxon>Diversisporales</taxon>
        <taxon>Gigasporaceae</taxon>
        <taxon>Gigaspora</taxon>
    </lineage>
</organism>
<evidence type="ECO:0000313" key="2">
    <source>
        <dbReference type="Proteomes" id="UP000439903"/>
    </source>
</evidence>
<proteinExistence type="predicted"/>
<evidence type="ECO:0000313" key="1">
    <source>
        <dbReference type="EMBL" id="KAF0469428.1"/>
    </source>
</evidence>
<dbReference type="AlphaFoldDB" id="A0A8H4A9S3"/>
<keyword evidence="2" id="KW-1185">Reference proteome</keyword>
<name>A0A8H4A9S3_GIGMA</name>
<dbReference type="Proteomes" id="UP000439903">
    <property type="component" value="Unassembled WGS sequence"/>
</dbReference>
<sequence length="75" mass="8819">MFTGKLLEDILNNLNNEFYTLYLCSLIYSILSIDEDEELVLKENGINTEFSKTLFDYTKFLKVLDLSRLKNTVEE</sequence>
<gene>
    <name evidence="1" type="ORF">F8M41_025535</name>
</gene>
<reference evidence="1 2" key="1">
    <citation type="journal article" date="2019" name="Environ. Microbiol.">
        <title>At the nexus of three kingdoms: the genome of the mycorrhizal fungus Gigaspora margarita provides insights into plant, endobacterial and fungal interactions.</title>
        <authorList>
            <person name="Venice F."/>
            <person name="Ghignone S."/>
            <person name="Salvioli di Fossalunga A."/>
            <person name="Amselem J."/>
            <person name="Novero M."/>
            <person name="Xianan X."/>
            <person name="Sedzielewska Toro K."/>
            <person name="Morin E."/>
            <person name="Lipzen A."/>
            <person name="Grigoriev I.V."/>
            <person name="Henrissat B."/>
            <person name="Martin F.M."/>
            <person name="Bonfante P."/>
        </authorList>
    </citation>
    <scope>NUCLEOTIDE SEQUENCE [LARGE SCALE GENOMIC DNA]</scope>
    <source>
        <strain evidence="1 2">BEG34</strain>
    </source>
</reference>
<dbReference type="EMBL" id="WTPW01000919">
    <property type="protein sequence ID" value="KAF0469428.1"/>
    <property type="molecule type" value="Genomic_DNA"/>
</dbReference>
<accession>A0A8H4A9S3</accession>